<evidence type="ECO:0000256" key="1">
    <source>
        <dbReference type="ARBA" id="ARBA00006096"/>
    </source>
</evidence>
<dbReference type="PRINTS" id="PR00922">
    <property type="entry name" value="DADACBPTASE3"/>
</dbReference>
<feature type="region of interest" description="Disordered" evidence="3">
    <location>
        <begin position="402"/>
        <end position="437"/>
    </location>
</feature>
<dbReference type="Gene3D" id="3.50.80.20">
    <property type="entry name" value="D-Ala-D-Ala carboxypeptidase C, peptidase S13"/>
    <property type="match status" value="1"/>
</dbReference>
<keyword evidence="4" id="KW-0812">Transmembrane</keyword>
<dbReference type="GO" id="GO:0000270">
    <property type="term" value="P:peptidoglycan metabolic process"/>
    <property type="evidence" value="ECO:0007669"/>
    <property type="project" value="TreeGrafter"/>
</dbReference>
<comment type="similarity">
    <text evidence="1">Belongs to the peptidase S13 family.</text>
</comment>
<keyword evidence="5" id="KW-0121">Carboxypeptidase</keyword>
<name>A0A291RCK3_9NOCA</name>
<dbReference type="InterPro" id="IPR000667">
    <property type="entry name" value="Peptidase_S13"/>
</dbReference>
<keyword evidence="4" id="KW-1133">Transmembrane helix</keyword>
<gene>
    <name evidence="5" type="ORF">CRH09_02810</name>
</gene>
<sequence>MGAWVRQGSGPAGIPRCVGARQVNSGDGGYVVGRGRKNIGGLVARRRRNIWIGVSAGLVVVVAAAAVVAITLKPWTEEFRHGGLKIAAPPAPVKPFPQLTPASASAPEPSRQGLAAALAQVTGSPDLGAFSGSVSDADTGTVLWSADPDKPIIPASTAKVLTAAAALLVLPPDHRVTTRVVAGANPGEIVLVGGGDPTLTAQADGKGYYPNGPKLSDLVAQIRAWGQPVTSVLVDNSLYTGPGWPAGWDPADIGGGSWAPIESVMIDGGRLDPLVEYSPRTPTPALDAGKRLALELGLDANKVRAGKAPAGAAEIAHVDSAPLRDRLRDMMVHSDDVLAETIGREMAAATGNEQSFAGAVRATMTAMNAAGFDTTGVTMLDNSGLSTDDRIPARLLDRILTEAATPQPGARPSGAATQTDSRTSVVETDPSTSGSPLAPLLDYLPVAGGSGSLAGRFTAPQERGAAGWVRAKTGTLSVSSALAGYVLDNDGRVLTFALMSNDRPPEASRPALDAIAATLRNCGCS</sequence>
<evidence type="ECO:0000313" key="5">
    <source>
        <dbReference type="EMBL" id="ATL65311.1"/>
    </source>
</evidence>
<evidence type="ECO:0000256" key="3">
    <source>
        <dbReference type="SAM" id="MobiDB-lite"/>
    </source>
</evidence>
<dbReference type="InterPro" id="IPR012338">
    <property type="entry name" value="Beta-lactam/transpept-like"/>
</dbReference>
<keyword evidence="5" id="KW-0645">Protease</keyword>
<dbReference type="AlphaFoldDB" id="A0A291RCK3"/>
<dbReference type="PANTHER" id="PTHR30023:SF0">
    <property type="entry name" value="PENICILLIN-SENSITIVE CARBOXYPEPTIDASE A"/>
    <property type="match status" value="1"/>
</dbReference>
<proteinExistence type="inferred from homology"/>
<dbReference type="PANTHER" id="PTHR30023">
    <property type="entry name" value="D-ALANYL-D-ALANINE CARBOXYPEPTIDASE"/>
    <property type="match status" value="1"/>
</dbReference>
<keyword evidence="2" id="KW-0378">Hydrolase</keyword>
<keyword evidence="4" id="KW-0472">Membrane</keyword>
<reference evidence="5 6" key="1">
    <citation type="submission" date="2017-10" db="EMBL/GenBank/DDBJ databases">
        <title>Comparative genomics between pathogenic Norcardia.</title>
        <authorList>
            <person name="Zeng L."/>
        </authorList>
    </citation>
    <scope>NUCLEOTIDE SEQUENCE [LARGE SCALE GENOMIC DNA]</scope>
    <source>
        <strain evidence="5 6">NC_YFY_NT001</strain>
    </source>
</reference>
<evidence type="ECO:0000256" key="4">
    <source>
        <dbReference type="SAM" id="Phobius"/>
    </source>
</evidence>
<dbReference type="Proteomes" id="UP000221961">
    <property type="component" value="Chromosome"/>
</dbReference>
<dbReference type="GO" id="GO:0004185">
    <property type="term" value="F:serine-type carboxypeptidase activity"/>
    <property type="evidence" value="ECO:0007669"/>
    <property type="project" value="InterPro"/>
</dbReference>
<dbReference type="SUPFAM" id="SSF56601">
    <property type="entry name" value="beta-lactamase/transpeptidase-like"/>
    <property type="match status" value="1"/>
</dbReference>
<feature type="compositionally biased region" description="Polar residues" evidence="3">
    <location>
        <begin position="415"/>
        <end position="435"/>
    </location>
</feature>
<dbReference type="Pfam" id="PF02113">
    <property type="entry name" value="Peptidase_S13"/>
    <property type="match status" value="3"/>
</dbReference>
<dbReference type="EMBL" id="CP023778">
    <property type="protein sequence ID" value="ATL65311.1"/>
    <property type="molecule type" value="Genomic_DNA"/>
</dbReference>
<protein>
    <submittedName>
        <fullName evidence="5">D-alanyl-D-alanine carboxypeptidase</fullName>
    </submittedName>
</protein>
<evidence type="ECO:0000256" key="2">
    <source>
        <dbReference type="ARBA" id="ARBA00022801"/>
    </source>
</evidence>
<dbReference type="KEGG" id="ntp:CRH09_02810"/>
<organism evidence="5 6">
    <name type="scientific">Nocardia terpenica</name>
    <dbReference type="NCBI Taxonomy" id="455432"/>
    <lineage>
        <taxon>Bacteria</taxon>
        <taxon>Bacillati</taxon>
        <taxon>Actinomycetota</taxon>
        <taxon>Actinomycetes</taxon>
        <taxon>Mycobacteriales</taxon>
        <taxon>Nocardiaceae</taxon>
        <taxon>Nocardia</taxon>
    </lineage>
</organism>
<evidence type="ECO:0000313" key="6">
    <source>
        <dbReference type="Proteomes" id="UP000221961"/>
    </source>
</evidence>
<dbReference type="Gene3D" id="3.40.710.10">
    <property type="entry name" value="DD-peptidase/beta-lactamase superfamily"/>
    <property type="match status" value="2"/>
</dbReference>
<feature type="transmembrane region" description="Helical" evidence="4">
    <location>
        <begin position="50"/>
        <end position="72"/>
    </location>
</feature>
<dbReference type="GO" id="GO:0006508">
    <property type="term" value="P:proteolysis"/>
    <property type="evidence" value="ECO:0007669"/>
    <property type="project" value="InterPro"/>
</dbReference>
<accession>A0A291RCK3</accession>